<dbReference type="Proteomes" id="UP000053593">
    <property type="component" value="Unassembled WGS sequence"/>
</dbReference>
<evidence type="ECO:0008006" key="4">
    <source>
        <dbReference type="Google" id="ProtNLM"/>
    </source>
</evidence>
<gene>
    <name evidence="2" type="ORF">GYMLUDRAFT_46397</name>
</gene>
<dbReference type="InterPro" id="IPR016024">
    <property type="entry name" value="ARM-type_fold"/>
</dbReference>
<accession>A0A0D0CPC9</accession>
<keyword evidence="3" id="KW-1185">Reference proteome</keyword>
<name>A0A0D0CPC9_9AGAR</name>
<organism evidence="2 3">
    <name type="scientific">Collybiopsis luxurians FD-317 M1</name>
    <dbReference type="NCBI Taxonomy" id="944289"/>
    <lineage>
        <taxon>Eukaryota</taxon>
        <taxon>Fungi</taxon>
        <taxon>Dikarya</taxon>
        <taxon>Basidiomycota</taxon>
        <taxon>Agaricomycotina</taxon>
        <taxon>Agaricomycetes</taxon>
        <taxon>Agaricomycetidae</taxon>
        <taxon>Agaricales</taxon>
        <taxon>Marasmiineae</taxon>
        <taxon>Omphalotaceae</taxon>
        <taxon>Collybiopsis</taxon>
        <taxon>Collybiopsis luxurians</taxon>
    </lineage>
</organism>
<sequence length="1289" mass="144889">MKSSSPTSSQGSAHPPISSNILLSPLETLHESLSEPGDEIITLHDLIEAYSVLAMRIKGIVLTGFDLKQTTSALSLLKERSQVLFNALRRDIMRVTIPPCLSPQDGMNVDEIQYAHNLAQLGQQAIGLTSELFAFPPLYFTFSVEQLRFLLNDVLVILSKTTLPTPHSKRTFMLLRYILQTQRLPPNVLSPHKSKIFASVRRCLKGEKERVFIDGLKILAELLREYPRLFIGPACDLFDKVLRSFTAESSEIRFVAAHSLSAYAYAKVSMNLGYQQKVPSELSSTVCKFSAAYLEDPFQEAPLYRMLQSACEAKHISDKPQWAAVVMASLIVLIDRPIFKSDLRFRLRNLLRIISDHTSPIVNSFIAPVWACFVWAFARIPADDPESKEAQAWLSQDFRNGIGSLVCYVHFSVASKNSVERVLDVVREMLDSEPSKSDAVSILCQLLGPSIASGDDFDILYKQLFDGSILETHLAESTDFTTSRYATVRALGIQEVALHWDRLYHFWSVGIKLILNDELESEIPSPSLTAWQTLLHAHSGVSETQGHLAPSSRVAAILEDLCKEYAPKAFNEEQEVKQIHLLRALWASAQRTFTEMSLEEPRDHLLSAIVRRDFQISDGAVQLAWLQLCRTITTYPDRDMDGRPTADNLLDFDNRTWVTIARKWVTGDSAVGDSLVTFLKFMFPERLTSDEELELWGSLFSQALAAAKGQANSNEAVKKLWKTFVPDDEKLALAFPRQYHALLSAFLNPYENNMSKEVLPLYDKLLCELYLSFEKYPLSLFLRYITTIHDMLLYLPVALVSQCLASLCAGLCHWFKDKSQIVPDDVYSHNLLSLYQHSLERLRLEQPNETILISLWQFFLSPFQCHDAPASAWDSFETFWNATYLNREEFFHVYDPELKRFLKAMEMSTGGGIAAGLTESDDSQMTGSIVPETQQEPLFLTASQALAHWVDIAAEEGRDINEIIPSSSSPPPALEPEPLDATPRQNSHSVTAMHVDEQDRPATSKPASSSGIKRKRRVEEEEIVEASFVRASSSSHSPERDVGPEESQPVRMSPRDSTQHRTPKDKPISKNKGKAKALPEVPPTQTPRIPNSRSRSRSRERGVTRIAPSRSYRESHLMTPEPSAPPSSHYGHFGVSVSPQPRQEDRNEEDYGDWEKPISPGSLAQISGELDVEVPIASDDDAVDDGAVNKDPSRDLDDNAVCESPSVRPSKKRKPSLETHGSPPLRRSNRNRTTSDKLLRLQQALQALKDDPDTPMEDLVKASDLMKEFGSTVDKKLVTRNQNKKTRKK</sequence>
<protein>
    <recommendedName>
        <fullName evidence="4">Telomere-associated protein Rif1 N-terminal domain-containing protein</fullName>
    </recommendedName>
</protein>
<feature type="compositionally biased region" description="Basic and acidic residues" evidence="1">
    <location>
        <begin position="1053"/>
        <end position="1068"/>
    </location>
</feature>
<evidence type="ECO:0000313" key="2">
    <source>
        <dbReference type="EMBL" id="KIK57153.1"/>
    </source>
</evidence>
<dbReference type="OrthoDB" id="3259617at2759"/>
<feature type="region of interest" description="Disordered" evidence="1">
    <location>
        <begin position="962"/>
        <end position="1236"/>
    </location>
</feature>
<evidence type="ECO:0000256" key="1">
    <source>
        <dbReference type="SAM" id="MobiDB-lite"/>
    </source>
</evidence>
<reference evidence="2 3" key="1">
    <citation type="submission" date="2014-04" db="EMBL/GenBank/DDBJ databases">
        <title>Evolutionary Origins and Diversification of the Mycorrhizal Mutualists.</title>
        <authorList>
            <consortium name="DOE Joint Genome Institute"/>
            <consortium name="Mycorrhizal Genomics Consortium"/>
            <person name="Kohler A."/>
            <person name="Kuo A."/>
            <person name="Nagy L.G."/>
            <person name="Floudas D."/>
            <person name="Copeland A."/>
            <person name="Barry K.W."/>
            <person name="Cichocki N."/>
            <person name="Veneault-Fourrey C."/>
            <person name="LaButti K."/>
            <person name="Lindquist E.A."/>
            <person name="Lipzen A."/>
            <person name="Lundell T."/>
            <person name="Morin E."/>
            <person name="Murat C."/>
            <person name="Riley R."/>
            <person name="Ohm R."/>
            <person name="Sun H."/>
            <person name="Tunlid A."/>
            <person name="Henrissat B."/>
            <person name="Grigoriev I.V."/>
            <person name="Hibbett D.S."/>
            <person name="Martin F."/>
        </authorList>
    </citation>
    <scope>NUCLEOTIDE SEQUENCE [LARGE SCALE GENOMIC DNA]</scope>
    <source>
        <strain evidence="2 3">FD-317 M1</strain>
    </source>
</reference>
<dbReference type="SUPFAM" id="SSF48371">
    <property type="entry name" value="ARM repeat"/>
    <property type="match status" value="1"/>
</dbReference>
<evidence type="ECO:0000313" key="3">
    <source>
        <dbReference type="Proteomes" id="UP000053593"/>
    </source>
</evidence>
<dbReference type="EMBL" id="KN834792">
    <property type="protein sequence ID" value="KIK57153.1"/>
    <property type="molecule type" value="Genomic_DNA"/>
</dbReference>
<dbReference type="HOGENOM" id="CLU_262394_0_0_1"/>
<proteinExistence type="predicted"/>
<feature type="compositionally biased region" description="Basic and acidic residues" evidence="1">
    <location>
        <begin position="1187"/>
        <end position="1197"/>
    </location>
</feature>